<evidence type="ECO:0000313" key="9">
    <source>
        <dbReference type="Proteomes" id="UP001574170"/>
    </source>
</evidence>
<dbReference type="InterPro" id="IPR013785">
    <property type="entry name" value="Aldolase_TIM"/>
</dbReference>
<dbReference type="PANTHER" id="PTHR35803">
    <property type="entry name" value="GLUCAN 1,4-ALPHA-GLUCOSIDASE SUSB-RELATED"/>
    <property type="match status" value="1"/>
</dbReference>
<sequence>MKYFYLLTLCCFALVNTTFAQQLQSPNQKLQMEFSLQNDGTPVYSLNYKGKVVVKPSKLGLELKNDAKSLLNDFIIKDSKTSTFDEVWKPVWGEVASIRNHYNELVVTLNQKVTERQLIIRFRLFDDGLGFRYEFPAQKNLTYFVIKEERSQFAMTGDHTAFWLPGDYDTQEYDYTTSKLSEIRGLTTKATTENVSQKTFSPTGVQTSLMMKTADGLYINLHEAALINYSCMHLNLDDKNMVFESWLTPDASGDKGYMQAPDHSPWRTIMVSDDATEILASKMTLNLNDPCKIEDTSWIKPVKYIGVWWEMITGKSSWAYTDDFSTVQLGVTDYAKSKPNGKHGANTANVKKYIDFAASNGFDAVLVEGWNEGWEDWFGHSKDYVFDFVTPYPDFDVKGIHDYAKSKGVKMMMHHETSGSTRNYERHMDKAYQFMKDNGYDAVKSGYVGPILPRGENHYNQWTVNHYQYAIEKAADYKIMVNAHEAIRPTGICRTYPNLIGNESARGTEYQAFGGSKPNHVTILPFTRLIGGPMDYTPGIFEMDISKLNPENTSHLNSTLANQLALYVTMYSPLQMAADLPENYNRFADAFQFIKDVAVDWSDSKYLEAEPGEYISVARKAKGTNNWFVGNVNGETARISTIKFDFLEKGKKYEATVYADAKEAHYKTNPQAYSIRKIKVTNKSKLSQFSAQGGGYAISIVEVK</sequence>
<dbReference type="Gene3D" id="2.70.98.10">
    <property type="match status" value="1"/>
</dbReference>
<protein>
    <submittedName>
        <fullName evidence="8">Glycoside hydrolase family 97 protein</fullName>
    </submittedName>
</protein>
<feature type="domain" description="Glycosyl-hydrolase 97 catalytic" evidence="5">
    <location>
        <begin position="308"/>
        <end position="505"/>
    </location>
</feature>
<feature type="domain" description="Glycosyl-hydrolase 97 N-terminal" evidence="6">
    <location>
        <begin position="23"/>
        <end position="290"/>
    </location>
</feature>
<dbReference type="InterPro" id="IPR019563">
    <property type="entry name" value="GH97_catalytic"/>
</dbReference>
<feature type="domain" description="Glycosyl-hydrolase 97 C-terminal oligomerisation" evidence="7">
    <location>
        <begin position="600"/>
        <end position="700"/>
    </location>
</feature>
<proteinExistence type="predicted"/>
<dbReference type="Pfam" id="PF14509">
    <property type="entry name" value="GH97_C"/>
    <property type="match status" value="1"/>
</dbReference>
<evidence type="ECO:0000256" key="4">
    <source>
        <dbReference type="SAM" id="SignalP"/>
    </source>
</evidence>
<evidence type="ECO:0000256" key="3">
    <source>
        <dbReference type="ARBA" id="ARBA00022837"/>
    </source>
</evidence>
<dbReference type="Proteomes" id="UP001574170">
    <property type="component" value="Unassembled WGS sequence"/>
</dbReference>
<dbReference type="EMBL" id="JBCFQK010000022">
    <property type="protein sequence ID" value="MFA9195392.1"/>
    <property type="molecule type" value="Genomic_DNA"/>
</dbReference>
<organism evidence="8 9">
    <name type="scientific">Flavobacterium magnesitis</name>
    <dbReference type="NCBI Taxonomy" id="3138077"/>
    <lineage>
        <taxon>Bacteria</taxon>
        <taxon>Pseudomonadati</taxon>
        <taxon>Bacteroidota</taxon>
        <taxon>Flavobacteriia</taxon>
        <taxon>Flavobacteriales</taxon>
        <taxon>Flavobacteriaceae</taxon>
        <taxon>Flavobacterium</taxon>
    </lineage>
</organism>
<name>A0ABV4TR72_9FLAO</name>
<comment type="subunit">
    <text evidence="2">Monomer.</text>
</comment>
<evidence type="ECO:0000259" key="7">
    <source>
        <dbReference type="Pfam" id="PF14509"/>
    </source>
</evidence>
<dbReference type="InterPro" id="IPR029486">
    <property type="entry name" value="GH97_N"/>
</dbReference>
<dbReference type="PANTHER" id="PTHR35803:SF1">
    <property type="entry name" value="GLUCAN 1,4-ALPHA-GLUCOSIDASE SUSB"/>
    <property type="match status" value="1"/>
</dbReference>
<keyword evidence="4" id="KW-0732">Signal</keyword>
<dbReference type="RefSeq" id="WP_373392568.1">
    <property type="nucleotide sequence ID" value="NZ_JBCFQK010000022.1"/>
</dbReference>
<comment type="cofactor">
    <cofactor evidence="1">
        <name>Ca(2+)</name>
        <dbReference type="ChEBI" id="CHEBI:29108"/>
    </cofactor>
</comment>
<dbReference type="Pfam" id="PF14508">
    <property type="entry name" value="GH97_N"/>
    <property type="match status" value="1"/>
</dbReference>
<dbReference type="InterPro" id="IPR029483">
    <property type="entry name" value="GH97_C"/>
</dbReference>
<feature type="chain" id="PRO_5047105322" evidence="4">
    <location>
        <begin position="21"/>
        <end position="704"/>
    </location>
</feature>
<evidence type="ECO:0000256" key="1">
    <source>
        <dbReference type="ARBA" id="ARBA00001913"/>
    </source>
</evidence>
<keyword evidence="3" id="KW-0106">Calcium</keyword>
<evidence type="ECO:0000256" key="2">
    <source>
        <dbReference type="ARBA" id="ARBA00011245"/>
    </source>
</evidence>
<evidence type="ECO:0000259" key="6">
    <source>
        <dbReference type="Pfam" id="PF14508"/>
    </source>
</evidence>
<gene>
    <name evidence="8" type="ORF">AAGV33_13340</name>
</gene>
<dbReference type="InterPro" id="IPR017853">
    <property type="entry name" value="GH"/>
</dbReference>
<dbReference type="Pfam" id="PF10566">
    <property type="entry name" value="Glyco_hydro_97"/>
    <property type="match status" value="1"/>
</dbReference>
<evidence type="ECO:0000259" key="5">
    <source>
        <dbReference type="Pfam" id="PF10566"/>
    </source>
</evidence>
<keyword evidence="9" id="KW-1185">Reference proteome</keyword>
<accession>A0ABV4TR72</accession>
<evidence type="ECO:0000313" key="8">
    <source>
        <dbReference type="EMBL" id="MFA9195392.1"/>
    </source>
</evidence>
<feature type="signal peptide" evidence="4">
    <location>
        <begin position="1"/>
        <end position="20"/>
    </location>
</feature>
<reference evidence="8 9" key="1">
    <citation type="submission" date="2024-04" db="EMBL/GenBank/DDBJ databases">
        <title>New Clade of Flavobacterium.</title>
        <authorList>
            <person name="Matos L."/>
            <person name="Proenca D.N."/>
            <person name="Fransisco R.M."/>
            <person name="Chung A.P."/>
            <person name="Maccario L."/>
            <person name="Sorensen S.J."/>
            <person name="Morais P.V."/>
        </authorList>
    </citation>
    <scope>NUCLEOTIDE SEQUENCE [LARGE SCALE GENOMIC DNA]</scope>
    <source>
        <strain evidence="8 9">FBOR7N2.3</strain>
    </source>
</reference>
<dbReference type="SUPFAM" id="SSF51445">
    <property type="entry name" value="(Trans)glycosidases"/>
    <property type="match status" value="1"/>
</dbReference>
<dbReference type="GO" id="GO:0016787">
    <property type="term" value="F:hydrolase activity"/>
    <property type="evidence" value="ECO:0007669"/>
    <property type="project" value="UniProtKB-KW"/>
</dbReference>
<dbReference type="InterPro" id="IPR052720">
    <property type="entry name" value="Glycosyl_hydrolase_97"/>
</dbReference>
<keyword evidence="8" id="KW-0378">Hydrolase</keyword>
<comment type="caution">
    <text evidence="8">The sequence shown here is derived from an EMBL/GenBank/DDBJ whole genome shotgun (WGS) entry which is preliminary data.</text>
</comment>
<dbReference type="Gene3D" id="3.20.20.70">
    <property type="entry name" value="Aldolase class I"/>
    <property type="match status" value="1"/>
</dbReference>
<dbReference type="InterPro" id="IPR014718">
    <property type="entry name" value="GH-type_carb-bd"/>
</dbReference>